<dbReference type="GO" id="GO:0005829">
    <property type="term" value="C:cytosol"/>
    <property type="evidence" value="ECO:0007669"/>
    <property type="project" value="TreeGrafter"/>
</dbReference>
<protein>
    <submittedName>
        <fullName evidence="10">Response regulator transcription factor</fullName>
    </submittedName>
</protein>
<accession>A0A4S3B579</accession>
<dbReference type="Gene3D" id="1.10.10.10">
    <property type="entry name" value="Winged helix-like DNA-binding domain superfamily/Winged helix DNA-binding domain"/>
    <property type="match status" value="1"/>
</dbReference>
<feature type="DNA-binding region" description="OmpR/PhoB-type" evidence="7">
    <location>
        <begin position="124"/>
        <end position="219"/>
    </location>
</feature>
<feature type="domain" description="Response regulatory" evidence="8">
    <location>
        <begin position="2"/>
        <end position="114"/>
    </location>
</feature>
<reference evidence="10 11" key="1">
    <citation type="submission" date="2019-01" db="EMBL/GenBank/DDBJ databases">
        <title>Vagococcus silagei sp. nov. isolated from brewer's grain.</title>
        <authorList>
            <person name="Guu J.-R."/>
        </authorList>
    </citation>
    <scope>NUCLEOTIDE SEQUENCE [LARGE SCALE GENOMIC DNA]</scope>
    <source>
        <strain evidence="10 11">2B-2</strain>
    </source>
</reference>
<proteinExistence type="predicted"/>
<dbReference type="GO" id="GO:0032993">
    <property type="term" value="C:protein-DNA complex"/>
    <property type="evidence" value="ECO:0007669"/>
    <property type="project" value="TreeGrafter"/>
</dbReference>
<keyword evidence="11" id="KW-1185">Reference proteome</keyword>
<gene>
    <name evidence="10" type="ORF">ESZ54_02055</name>
</gene>
<dbReference type="RefSeq" id="WP_136136011.1">
    <property type="nucleotide sequence ID" value="NZ_SDGV01000004.1"/>
</dbReference>
<dbReference type="Pfam" id="PF00072">
    <property type="entry name" value="Response_reg"/>
    <property type="match status" value="1"/>
</dbReference>
<dbReference type="PROSITE" id="PS50110">
    <property type="entry name" value="RESPONSE_REGULATORY"/>
    <property type="match status" value="1"/>
</dbReference>
<sequence length="219" mass="25381">MKILIAEDDLSINTLLAKSLKKHGYHPIPTFDGLEACNVAETETVDFAIIDIMLPKINGWELFEYLKEFNIPTIFLTAKDQPQDKIKGLTLGADDYMTKPFDILELIARIETIRRRIFGTNASQTLLRLPKLEVDTFNKKVTFKNKNIPLTPKEFQLLCVLVAHNKIVLSREQLYQIVWRKEFNPETRTLDLHIQRLRQKMFQTGELSTIYGLGYVLEL</sequence>
<keyword evidence="3" id="KW-0805">Transcription regulation</keyword>
<evidence type="ECO:0000256" key="5">
    <source>
        <dbReference type="ARBA" id="ARBA00023163"/>
    </source>
</evidence>
<evidence type="ECO:0000256" key="4">
    <source>
        <dbReference type="ARBA" id="ARBA00023125"/>
    </source>
</evidence>
<keyword evidence="2" id="KW-0902">Two-component regulatory system</keyword>
<organism evidence="10 11">
    <name type="scientific">Vagococcus silagei</name>
    <dbReference type="NCBI Taxonomy" id="2508885"/>
    <lineage>
        <taxon>Bacteria</taxon>
        <taxon>Bacillati</taxon>
        <taxon>Bacillota</taxon>
        <taxon>Bacilli</taxon>
        <taxon>Lactobacillales</taxon>
        <taxon>Enterococcaceae</taxon>
        <taxon>Vagococcus</taxon>
    </lineage>
</organism>
<dbReference type="InterPro" id="IPR001867">
    <property type="entry name" value="OmpR/PhoB-type_DNA-bd"/>
</dbReference>
<evidence type="ECO:0000259" key="9">
    <source>
        <dbReference type="PROSITE" id="PS51755"/>
    </source>
</evidence>
<dbReference type="InterPro" id="IPR036388">
    <property type="entry name" value="WH-like_DNA-bd_sf"/>
</dbReference>
<dbReference type="OrthoDB" id="9778712at2"/>
<evidence type="ECO:0000313" key="10">
    <source>
        <dbReference type="EMBL" id="THB62012.1"/>
    </source>
</evidence>
<dbReference type="Pfam" id="PF00486">
    <property type="entry name" value="Trans_reg_C"/>
    <property type="match status" value="1"/>
</dbReference>
<dbReference type="GO" id="GO:0000976">
    <property type="term" value="F:transcription cis-regulatory region binding"/>
    <property type="evidence" value="ECO:0007669"/>
    <property type="project" value="TreeGrafter"/>
</dbReference>
<dbReference type="AlphaFoldDB" id="A0A4S3B579"/>
<evidence type="ECO:0000256" key="3">
    <source>
        <dbReference type="ARBA" id="ARBA00023015"/>
    </source>
</evidence>
<dbReference type="GO" id="GO:0006355">
    <property type="term" value="P:regulation of DNA-templated transcription"/>
    <property type="evidence" value="ECO:0007669"/>
    <property type="project" value="InterPro"/>
</dbReference>
<evidence type="ECO:0000313" key="11">
    <source>
        <dbReference type="Proteomes" id="UP000310506"/>
    </source>
</evidence>
<comment type="caution">
    <text evidence="10">The sequence shown here is derived from an EMBL/GenBank/DDBJ whole genome shotgun (WGS) entry which is preliminary data.</text>
</comment>
<dbReference type="InterPro" id="IPR039420">
    <property type="entry name" value="WalR-like"/>
</dbReference>
<dbReference type="GO" id="GO:0000156">
    <property type="term" value="F:phosphorelay response regulator activity"/>
    <property type="evidence" value="ECO:0007669"/>
    <property type="project" value="TreeGrafter"/>
</dbReference>
<dbReference type="SUPFAM" id="SSF52172">
    <property type="entry name" value="CheY-like"/>
    <property type="match status" value="1"/>
</dbReference>
<dbReference type="InterPro" id="IPR011006">
    <property type="entry name" value="CheY-like_superfamily"/>
</dbReference>
<keyword evidence="4 7" id="KW-0238">DNA-binding</keyword>
<dbReference type="Gene3D" id="3.40.50.2300">
    <property type="match status" value="1"/>
</dbReference>
<dbReference type="PANTHER" id="PTHR48111:SF73">
    <property type="entry name" value="ALKALINE PHOSPHATASE SYNTHESIS TRANSCRIPTIONAL REGULATORY PROTEIN PHOP"/>
    <property type="match status" value="1"/>
</dbReference>
<evidence type="ECO:0000256" key="1">
    <source>
        <dbReference type="ARBA" id="ARBA00022553"/>
    </source>
</evidence>
<dbReference type="SMART" id="SM00448">
    <property type="entry name" value="REC"/>
    <property type="match status" value="1"/>
</dbReference>
<feature type="modified residue" description="4-aspartylphosphate" evidence="6">
    <location>
        <position position="51"/>
    </location>
</feature>
<dbReference type="EMBL" id="SDGV01000004">
    <property type="protein sequence ID" value="THB62012.1"/>
    <property type="molecule type" value="Genomic_DNA"/>
</dbReference>
<dbReference type="PANTHER" id="PTHR48111">
    <property type="entry name" value="REGULATOR OF RPOS"/>
    <property type="match status" value="1"/>
</dbReference>
<evidence type="ECO:0000259" key="8">
    <source>
        <dbReference type="PROSITE" id="PS50110"/>
    </source>
</evidence>
<evidence type="ECO:0000256" key="2">
    <source>
        <dbReference type="ARBA" id="ARBA00023012"/>
    </source>
</evidence>
<dbReference type="CDD" id="cd00383">
    <property type="entry name" value="trans_reg_C"/>
    <property type="match status" value="1"/>
</dbReference>
<feature type="domain" description="OmpR/PhoB-type" evidence="9">
    <location>
        <begin position="124"/>
        <end position="219"/>
    </location>
</feature>
<keyword evidence="1 6" id="KW-0597">Phosphoprotein</keyword>
<dbReference type="InterPro" id="IPR001789">
    <property type="entry name" value="Sig_transdc_resp-reg_receiver"/>
</dbReference>
<dbReference type="Gene3D" id="6.10.250.690">
    <property type="match status" value="1"/>
</dbReference>
<evidence type="ECO:0000256" key="7">
    <source>
        <dbReference type="PROSITE-ProRule" id="PRU01091"/>
    </source>
</evidence>
<name>A0A4S3B579_9ENTE</name>
<keyword evidence="5" id="KW-0804">Transcription</keyword>
<dbReference type="Proteomes" id="UP000310506">
    <property type="component" value="Unassembled WGS sequence"/>
</dbReference>
<dbReference type="PROSITE" id="PS51755">
    <property type="entry name" value="OMPR_PHOB"/>
    <property type="match status" value="1"/>
</dbReference>
<evidence type="ECO:0000256" key="6">
    <source>
        <dbReference type="PROSITE-ProRule" id="PRU00169"/>
    </source>
</evidence>
<dbReference type="SMART" id="SM00862">
    <property type="entry name" value="Trans_reg_C"/>
    <property type="match status" value="1"/>
</dbReference>